<keyword evidence="4" id="KW-1185">Reference proteome</keyword>
<feature type="domain" description="A-factor biosynthesis hotdog" evidence="2">
    <location>
        <begin position="26"/>
        <end position="159"/>
    </location>
</feature>
<feature type="region of interest" description="Disordered" evidence="1">
    <location>
        <begin position="333"/>
        <end position="353"/>
    </location>
</feature>
<feature type="domain" description="A-factor biosynthesis hotdog" evidence="2">
    <location>
        <begin position="206"/>
        <end position="329"/>
    </location>
</feature>
<organism evidence="3 4">
    <name type="scientific">Streptomyces hoynatensis</name>
    <dbReference type="NCBI Taxonomy" id="1141874"/>
    <lineage>
        <taxon>Bacteria</taxon>
        <taxon>Bacillati</taxon>
        <taxon>Actinomycetota</taxon>
        <taxon>Actinomycetes</taxon>
        <taxon>Kitasatosporales</taxon>
        <taxon>Streptomycetaceae</taxon>
        <taxon>Streptomyces</taxon>
    </lineage>
</organism>
<accession>A0A3A9ZI64</accession>
<dbReference type="Pfam" id="PF03756">
    <property type="entry name" value="AfsA"/>
    <property type="match status" value="2"/>
</dbReference>
<dbReference type="Proteomes" id="UP000272474">
    <property type="component" value="Unassembled WGS sequence"/>
</dbReference>
<evidence type="ECO:0000313" key="4">
    <source>
        <dbReference type="Proteomes" id="UP000272474"/>
    </source>
</evidence>
<sequence>MVAPPEESNAVPAPQLSFSRTLDRELVHRRAVSEVFLTDSLRTAGDTVLVAAQLPRSHAYFLDTTDPLPHYGALLLTECCRQACTYVAHTAYGLPRDWVSLSAGTSLDLLDVPELRLGEGPAELTMSVRTEPERRSGRLRAARMTVDLHLGGARVGGTSSEGRYLSREEYELLRKGSRTSPAPLSPVLDTLPGAAARQRVPAAWAGRRDPRNVLVADRSRTEDGVRVTLAVPGRHPTIFEHPLDHHPGMALLDAAVQTATLAVGLDRGGATALRVRTLRAAFGSFAELDSDVTLTARLTGRGRPGPAGTVTALVTAEQDGRELAGLTLQAALAEEDAPRGPAGGREAEEVAVR</sequence>
<dbReference type="InterPro" id="IPR005509">
    <property type="entry name" value="AfsA_hotdog_dom"/>
</dbReference>
<evidence type="ECO:0000313" key="3">
    <source>
        <dbReference type="EMBL" id="RKN47027.1"/>
    </source>
</evidence>
<evidence type="ECO:0000259" key="2">
    <source>
        <dbReference type="Pfam" id="PF03756"/>
    </source>
</evidence>
<reference evidence="3 4" key="1">
    <citation type="journal article" date="2014" name="Int. J. Syst. Evol. Microbiol.">
        <title>Streptomyces hoynatensis sp. nov., isolated from deep marine sediment.</title>
        <authorList>
            <person name="Veyisoglu A."/>
            <person name="Sahin N."/>
        </authorList>
    </citation>
    <scope>NUCLEOTIDE SEQUENCE [LARGE SCALE GENOMIC DNA]</scope>
    <source>
        <strain evidence="3 4">KCTC 29097</strain>
    </source>
</reference>
<dbReference type="EMBL" id="RBAL01000001">
    <property type="protein sequence ID" value="RKN47027.1"/>
    <property type="molecule type" value="Genomic_DNA"/>
</dbReference>
<protein>
    <recommendedName>
        <fullName evidence="2">A-factor biosynthesis hotdog domain-containing protein</fullName>
    </recommendedName>
</protein>
<comment type="caution">
    <text evidence="3">The sequence shown here is derived from an EMBL/GenBank/DDBJ whole genome shotgun (WGS) entry which is preliminary data.</text>
</comment>
<evidence type="ECO:0000256" key="1">
    <source>
        <dbReference type="SAM" id="MobiDB-lite"/>
    </source>
</evidence>
<proteinExistence type="predicted"/>
<dbReference type="AlphaFoldDB" id="A0A3A9ZI64"/>
<gene>
    <name evidence="3" type="ORF">D7294_02255</name>
</gene>
<name>A0A3A9ZI64_9ACTN</name>